<dbReference type="RefSeq" id="WP_139284090.1">
    <property type="nucleotide sequence ID" value="NZ_FNQM01000011.1"/>
</dbReference>
<gene>
    <name evidence="1" type="ORF">SAMN05444370_11186</name>
</gene>
<keyword evidence="2" id="KW-1185">Reference proteome</keyword>
<reference evidence="1 2" key="1">
    <citation type="submission" date="2016-10" db="EMBL/GenBank/DDBJ databases">
        <authorList>
            <person name="de Groot N.N."/>
        </authorList>
    </citation>
    <scope>NUCLEOTIDE SEQUENCE [LARGE SCALE GENOMIC DNA]</scope>
    <source>
        <strain evidence="1 2">DSM 15345</strain>
    </source>
</reference>
<dbReference type="Proteomes" id="UP000198703">
    <property type="component" value="Unassembled WGS sequence"/>
</dbReference>
<accession>A0A1H4DYB3</accession>
<dbReference type="EMBL" id="FNQM01000011">
    <property type="protein sequence ID" value="SEA77182.1"/>
    <property type="molecule type" value="Genomic_DNA"/>
</dbReference>
<evidence type="ECO:0000313" key="1">
    <source>
        <dbReference type="EMBL" id="SEA77182.1"/>
    </source>
</evidence>
<dbReference type="AlphaFoldDB" id="A0A1H4DYB3"/>
<evidence type="ECO:0000313" key="2">
    <source>
        <dbReference type="Proteomes" id="UP000198703"/>
    </source>
</evidence>
<dbReference type="PROSITE" id="PS51257">
    <property type="entry name" value="PROKAR_LIPOPROTEIN"/>
    <property type="match status" value="1"/>
</dbReference>
<name>A0A1H4DYB3_9RHOB</name>
<sequence>MMEARRAATLSACATPDNLGALASGLSGASCPPGRVAARFAAATLATPAFVTGGNHVFGLCTETFRLQVSVHGADVVAPAWAGGAKSPDGACFHG</sequence>
<proteinExistence type="predicted"/>
<protein>
    <submittedName>
        <fullName evidence="1">Uncharacterized protein</fullName>
    </submittedName>
</protein>
<dbReference type="STRING" id="89524.SAMN05444370_11186"/>
<organism evidence="1 2">
    <name type="scientific">Rubrimonas cliftonensis</name>
    <dbReference type="NCBI Taxonomy" id="89524"/>
    <lineage>
        <taxon>Bacteria</taxon>
        <taxon>Pseudomonadati</taxon>
        <taxon>Pseudomonadota</taxon>
        <taxon>Alphaproteobacteria</taxon>
        <taxon>Rhodobacterales</taxon>
        <taxon>Paracoccaceae</taxon>
        <taxon>Rubrimonas</taxon>
    </lineage>
</organism>